<comment type="caution">
    <text evidence="2">The sequence shown here is derived from an EMBL/GenBank/DDBJ whole genome shotgun (WGS) entry which is preliminary data.</text>
</comment>
<gene>
    <name evidence="2" type="primary">mpaM</name>
    <name evidence="2" type="ORF">ACFP1K_38715</name>
</gene>
<dbReference type="GO" id="GO:0008168">
    <property type="term" value="F:methyltransferase activity"/>
    <property type="evidence" value="ECO:0007669"/>
    <property type="project" value="UniProtKB-KW"/>
</dbReference>
<evidence type="ECO:0000313" key="3">
    <source>
        <dbReference type="Proteomes" id="UP001596137"/>
    </source>
</evidence>
<evidence type="ECO:0000313" key="2">
    <source>
        <dbReference type="EMBL" id="MFC6087151.1"/>
    </source>
</evidence>
<dbReference type="EMBL" id="JBHSRF010000118">
    <property type="protein sequence ID" value="MFC6087151.1"/>
    <property type="molecule type" value="Genomic_DNA"/>
</dbReference>
<evidence type="ECO:0000259" key="1">
    <source>
        <dbReference type="Pfam" id="PF13649"/>
    </source>
</evidence>
<name>A0ABW1NV47_9ACTN</name>
<protein>
    <submittedName>
        <fullName evidence="2">Daptide-type RiPP biosynthesis methyltransferase</fullName>
    </submittedName>
</protein>
<dbReference type="RefSeq" id="WP_380808506.1">
    <property type="nucleotide sequence ID" value="NZ_JBHTLB010000136.1"/>
</dbReference>
<proteinExistence type="predicted"/>
<accession>A0ABW1NV47</accession>
<keyword evidence="2" id="KW-0808">Transferase</keyword>
<sequence length="281" mass="31323">MPEDAGQLLGIMSSISDLFGGKLPIQDLYGPEGSHIYNNMMGDDRAEVDDFIRIAKGHPGPLLELAAGNGRTTLPLLEAGFQVTGLDSSPHMLQRLADKLREPKWEKYTGKLDTVESDMSDFSLGRKYGLVVLGMGTVWMLDESQRASLFRCVREHLTDDGRFLVTLPELPALSEDGTPLETRHVFIGQDSTTPVLCIMTEYFDQQIGKRLMCILAQRPENGAVGESTIFAHWNHLLYPAMLEKEVESAGLRVISQTEATATRVTTIVDRGRRRWVFEIGR</sequence>
<dbReference type="CDD" id="cd02440">
    <property type="entry name" value="AdoMet_MTases"/>
    <property type="match status" value="1"/>
</dbReference>
<dbReference type="Gene3D" id="3.40.50.150">
    <property type="entry name" value="Vaccinia Virus protein VP39"/>
    <property type="match status" value="1"/>
</dbReference>
<keyword evidence="2" id="KW-0489">Methyltransferase</keyword>
<dbReference type="InterPro" id="IPR041698">
    <property type="entry name" value="Methyltransf_25"/>
</dbReference>
<dbReference type="Pfam" id="PF13649">
    <property type="entry name" value="Methyltransf_25"/>
    <property type="match status" value="1"/>
</dbReference>
<dbReference type="InterPro" id="IPR029063">
    <property type="entry name" value="SAM-dependent_MTases_sf"/>
</dbReference>
<dbReference type="SUPFAM" id="SSF53335">
    <property type="entry name" value="S-adenosyl-L-methionine-dependent methyltransferases"/>
    <property type="match status" value="1"/>
</dbReference>
<keyword evidence="3" id="KW-1185">Reference proteome</keyword>
<dbReference type="InterPro" id="IPR049690">
    <property type="entry name" value="Daptide_MTase"/>
</dbReference>
<dbReference type="GO" id="GO:0032259">
    <property type="term" value="P:methylation"/>
    <property type="evidence" value="ECO:0007669"/>
    <property type="project" value="UniProtKB-KW"/>
</dbReference>
<reference evidence="3" key="1">
    <citation type="journal article" date="2019" name="Int. J. Syst. Evol. Microbiol.">
        <title>The Global Catalogue of Microorganisms (GCM) 10K type strain sequencing project: providing services to taxonomists for standard genome sequencing and annotation.</title>
        <authorList>
            <consortium name="The Broad Institute Genomics Platform"/>
            <consortium name="The Broad Institute Genome Sequencing Center for Infectious Disease"/>
            <person name="Wu L."/>
            <person name="Ma J."/>
        </authorList>
    </citation>
    <scope>NUCLEOTIDE SEQUENCE [LARGE SCALE GENOMIC DNA]</scope>
    <source>
        <strain evidence="3">JCM 30346</strain>
    </source>
</reference>
<feature type="domain" description="Methyltransferase" evidence="1">
    <location>
        <begin position="63"/>
        <end position="161"/>
    </location>
</feature>
<dbReference type="Proteomes" id="UP001596137">
    <property type="component" value="Unassembled WGS sequence"/>
</dbReference>
<dbReference type="NCBIfam" id="NF041820">
    <property type="entry name" value="daptide_MTase"/>
    <property type="match status" value="1"/>
</dbReference>
<organism evidence="2 3">
    <name type="scientific">Sphaerisporangium aureirubrum</name>
    <dbReference type="NCBI Taxonomy" id="1544736"/>
    <lineage>
        <taxon>Bacteria</taxon>
        <taxon>Bacillati</taxon>
        <taxon>Actinomycetota</taxon>
        <taxon>Actinomycetes</taxon>
        <taxon>Streptosporangiales</taxon>
        <taxon>Streptosporangiaceae</taxon>
        <taxon>Sphaerisporangium</taxon>
    </lineage>
</organism>